<gene>
    <name evidence="3" type="ORF">GGR39_000705</name>
</gene>
<proteinExistence type="predicted"/>
<dbReference type="PANTHER" id="PTHR13847:SF287">
    <property type="entry name" value="FAD-DEPENDENT OXIDOREDUCTASE DOMAIN-CONTAINING PROTEIN 1"/>
    <property type="match status" value="1"/>
</dbReference>
<dbReference type="AlphaFoldDB" id="A0A7W6FXD0"/>
<protein>
    <submittedName>
        <fullName evidence="3">Glycine/D-amino acid oxidase-like deaminating enzyme</fullName>
    </submittedName>
</protein>
<dbReference type="GO" id="GO:0016491">
    <property type="term" value="F:oxidoreductase activity"/>
    <property type="evidence" value="ECO:0007669"/>
    <property type="project" value="UniProtKB-KW"/>
</dbReference>
<dbReference type="RefSeq" id="WP_183615860.1">
    <property type="nucleotide sequence ID" value="NZ_JACIDY010000001.1"/>
</dbReference>
<comment type="caution">
    <text evidence="3">The sequence shown here is derived from an EMBL/GenBank/DDBJ whole genome shotgun (WGS) entry which is preliminary data.</text>
</comment>
<dbReference type="Gene3D" id="3.50.50.60">
    <property type="entry name" value="FAD/NAD(P)-binding domain"/>
    <property type="match status" value="1"/>
</dbReference>
<dbReference type="PANTHER" id="PTHR13847">
    <property type="entry name" value="SARCOSINE DEHYDROGENASE-RELATED"/>
    <property type="match status" value="1"/>
</dbReference>
<evidence type="ECO:0000256" key="1">
    <source>
        <dbReference type="ARBA" id="ARBA00023002"/>
    </source>
</evidence>
<keyword evidence="1" id="KW-0560">Oxidoreductase</keyword>
<dbReference type="Gene3D" id="3.30.9.10">
    <property type="entry name" value="D-Amino Acid Oxidase, subunit A, domain 2"/>
    <property type="match status" value="1"/>
</dbReference>
<dbReference type="GO" id="GO:0005737">
    <property type="term" value="C:cytoplasm"/>
    <property type="evidence" value="ECO:0007669"/>
    <property type="project" value="TreeGrafter"/>
</dbReference>
<keyword evidence="4" id="KW-1185">Reference proteome</keyword>
<feature type="domain" description="FAD dependent oxidoreductase" evidence="2">
    <location>
        <begin position="10"/>
        <end position="313"/>
    </location>
</feature>
<dbReference type="PROSITE" id="PS51257">
    <property type="entry name" value="PROKAR_LIPOPROTEIN"/>
    <property type="match status" value="1"/>
</dbReference>
<organism evidence="3 4">
    <name type="scientific">Novosphingobium fluoreni</name>
    <dbReference type="NCBI Taxonomy" id="1391222"/>
    <lineage>
        <taxon>Bacteria</taxon>
        <taxon>Pseudomonadati</taxon>
        <taxon>Pseudomonadota</taxon>
        <taxon>Alphaproteobacteria</taxon>
        <taxon>Sphingomonadales</taxon>
        <taxon>Sphingomonadaceae</taxon>
        <taxon>Novosphingobium</taxon>
    </lineage>
</organism>
<accession>A0A7W6FXD0</accession>
<dbReference type="InterPro" id="IPR006076">
    <property type="entry name" value="FAD-dep_OxRdtase"/>
</dbReference>
<sequence length="387" mass="42949">MTGRGSTEADYVIVGGGFYGCALALFLRSLGKRIVLVEAGDRLLGRASRVNQARVHTGFHYPRSALTAVKSMVLHRRFAADFPEAIVEDFQMLYAIARHRSKVSGLRFQRMFAEMGAPIARATPSQAALFAGDTIETAFACDEFAFDWSVLARHMGNRLDALGIAVRLNTRADALEIAPDRATVHLSSGTALTARFVFNVTYAQTNGLLRDAALPQAALKHEQTEIALVEVPDELAAYGFTIMDGPFFSCMPYPSAGLHSLTHVRYTPHRHWTDATAGKGAYAVFDDLPRETRQRHMILDAARYVPALAQARYDRSLFEVKTVLAKNERDDGRPILFQRQPARSPVISIMGGKIDNIYDLFDILRQSEPEWAEADDRFVHGRAMSLT</sequence>
<evidence type="ECO:0000313" key="4">
    <source>
        <dbReference type="Proteomes" id="UP000561459"/>
    </source>
</evidence>
<name>A0A7W6FXD0_9SPHN</name>
<dbReference type="Pfam" id="PF01266">
    <property type="entry name" value="DAO"/>
    <property type="match status" value="1"/>
</dbReference>
<dbReference type="Proteomes" id="UP000561459">
    <property type="component" value="Unassembled WGS sequence"/>
</dbReference>
<reference evidence="3 4" key="1">
    <citation type="submission" date="2020-08" db="EMBL/GenBank/DDBJ databases">
        <title>Genomic Encyclopedia of Type Strains, Phase IV (KMG-IV): sequencing the most valuable type-strain genomes for metagenomic binning, comparative biology and taxonomic classification.</title>
        <authorList>
            <person name="Goeker M."/>
        </authorList>
    </citation>
    <scope>NUCLEOTIDE SEQUENCE [LARGE SCALE GENOMIC DNA]</scope>
    <source>
        <strain evidence="3 4">DSM 27568</strain>
    </source>
</reference>
<dbReference type="InterPro" id="IPR036188">
    <property type="entry name" value="FAD/NAD-bd_sf"/>
</dbReference>
<dbReference type="EMBL" id="JACIDY010000001">
    <property type="protein sequence ID" value="MBB3939076.1"/>
    <property type="molecule type" value="Genomic_DNA"/>
</dbReference>
<evidence type="ECO:0000259" key="2">
    <source>
        <dbReference type="Pfam" id="PF01266"/>
    </source>
</evidence>
<evidence type="ECO:0000313" key="3">
    <source>
        <dbReference type="EMBL" id="MBB3939076.1"/>
    </source>
</evidence>
<dbReference type="SUPFAM" id="SSF51905">
    <property type="entry name" value="FAD/NAD(P)-binding domain"/>
    <property type="match status" value="1"/>
</dbReference>